<dbReference type="EMBL" id="SMKS01000001">
    <property type="protein sequence ID" value="TDD10603.1"/>
    <property type="molecule type" value="Genomic_DNA"/>
</dbReference>
<protein>
    <submittedName>
        <fullName evidence="1">Uncharacterized protein</fullName>
    </submittedName>
</protein>
<gene>
    <name evidence="1" type="ORF">E1181_00830</name>
</gene>
<dbReference type="InterPro" id="IPR043733">
    <property type="entry name" value="DUF5677"/>
</dbReference>
<name>A0A4R4W3U5_9PSEU</name>
<evidence type="ECO:0000313" key="2">
    <source>
        <dbReference type="Proteomes" id="UP000295674"/>
    </source>
</evidence>
<keyword evidence="2" id="KW-1185">Reference proteome</keyword>
<dbReference type="Pfam" id="PF18928">
    <property type="entry name" value="DUF5677"/>
    <property type="match status" value="1"/>
</dbReference>
<dbReference type="Proteomes" id="UP000295674">
    <property type="component" value="Unassembled WGS sequence"/>
</dbReference>
<dbReference type="OrthoDB" id="9182829at2"/>
<proteinExistence type="predicted"/>
<reference evidence="1 2" key="1">
    <citation type="submission" date="2019-03" db="EMBL/GenBank/DDBJ databases">
        <title>Draft genome sequences of novel Actinobacteria.</title>
        <authorList>
            <person name="Sahin N."/>
            <person name="Ay H."/>
            <person name="Saygin H."/>
        </authorList>
    </citation>
    <scope>NUCLEOTIDE SEQUENCE [LARGE SCALE GENOMIC DNA]</scope>
    <source>
        <strain evidence="1 2">16K309</strain>
    </source>
</reference>
<organism evidence="1 2">
    <name type="scientific">Saccharopolyspora terrae</name>
    <dbReference type="NCBI Taxonomy" id="2530384"/>
    <lineage>
        <taxon>Bacteria</taxon>
        <taxon>Bacillati</taxon>
        <taxon>Actinomycetota</taxon>
        <taxon>Actinomycetes</taxon>
        <taxon>Pseudonocardiales</taxon>
        <taxon>Pseudonocardiaceae</taxon>
        <taxon>Saccharopolyspora</taxon>
    </lineage>
</organism>
<sequence length="215" mass="23735">MDATPADDPYSVLSGVEFLDEKLRQLDRRLKYVGVLSADKANLNRVQVASFQLVPGSASIARSIRHLIKGGYLLSSAVLLRPLLERVATLAYLEQNPQSVALWEAGWLHHQRPSLRTRLNCLLPGAPDSLLHGFMREVSRANSLIHGDPDAALVSLVQIEEDNYAYAHDQDFSTPERAHNIAFSAALDIVFQLVVIDRIFPPPDWPTTSSSANSA</sequence>
<evidence type="ECO:0000313" key="1">
    <source>
        <dbReference type="EMBL" id="TDD10603.1"/>
    </source>
</evidence>
<comment type="caution">
    <text evidence="1">The sequence shown here is derived from an EMBL/GenBank/DDBJ whole genome shotgun (WGS) entry which is preliminary data.</text>
</comment>
<dbReference type="AlphaFoldDB" id="A0A4R4W3U5"/>
<accession>A0A4R4W3U5</accession>
<dbReference type="RefSeq" id="WP_132671901.1">
    <property type="nucleotide sequence ID" value="NZ_SMKS01000001.1"/>
</dbReference>